<name>A0A8E0MES0_LACPA</name>
<organism evidence="2 3">
    <name type="scientific">Lacticaseibacillus paracasei subsp. paracasei Lpp71</name>
    <dbReference type="NCBI Taxonomy" id="1256207"/>
    <lineage>
        <taxon>Bacteria</taxon>
        <taxon>Bacillati</taxon>
        <taxon>Bacillota</taxon>
        <taxon>Bacilli</taxon>
        <taxon>Lactobacillales</taxon>
        <taxon>Lactobacillaceae</taxon>
        <taxon>Lacticaseibacillus</taxon>
    </lineage>
</organism>
<gene>
    <name evidence="2" type="ORF">Lpp71_07836</name>
</gene>
<evidence type="ECO:0000313" key="2">
    <source>
        <dbReference type="EMBL" id="EPC74517.1"/>
    </source>
</evidence>
<protein>
    <recommendedName>
        <fullName evidence="1">MAE-28990/MAE-18760-like HEPN domain-containing protein</fullName>
    </recommendedName>
</protein>
<dbReference type="EMBL" id="ANKD01000366">
    <property type="protein sequence ID" value="EPC74517.1"/>
    <property type="molecule type" value="Genomic_DNA"/>
</dbReference>
<sequence length="241" mass="28082">MIDLTEFKERSNTIRSFIYSVESLEKLTLEKGTNNPYINYLRDHIETKTFPLEQLIIVQKSNTLLMMYNLVESTIRTCVAEIFDSITSEKVLYQDLVSSYQKLWFDQQFKTNKGGWTPDENHRKIANDVITNIIQKTVSIQFNLHKFKLSGNIDANLLKEFSESFSVYPLKTLEDDSVKTSINLVKNLRNSLAHGNVSFRVATRNMTVNEISNYYEDVNKLLIEVIKKSNRIMSQRKYIAK</sequence>
<feature type="domain" description="MAE-28990/MAE-18760-like HEPN" evidence="1">
    <location>
        <begin position="5"/>
        <end position="238"/>
    </location>
</feature>
<dbReference type="Pfam" id="PF18737">
    <property type="entry name" value="HEPN_MAE_28990"/>
    <property type="match status" value="1"/>
</dbReference>
<reference evidence="2 3" key="1">
    <citation type="journal article" date="2013" name="PLoS ONE">
        <title>Lactobacillus paracasei comparative genomics: towards species pan-genome definition and exploitation of diversity.</title>
        <authorList>
            <person name="Smokvina T."/>
            <person name="Wels M."/>
            <person name="Polka J."/>
            <person name="Chervaux C."/>
            <person name="Brisse S."/>
            <person name="Boekhorst J."/>
            <person name="van Hylckama Vlieg J.E."/>
            <person name="Siezen R.J."/>
        </authorList>
    </citation>
    <scope>NUCLEOTIDE SEQUENCE [LARGE SCALE GENOMIC DNA]</scope>
    <source>
        <strain evidence="2 3">Lpp71</strain>
    </source>
</reference>
<evidence type="ECO:0000313" key="3">
    <source>
        <dbReference type="Proteomes" id="UP000014252"/>
    </source>
</evidence>
<dbReference type="Proteomes" id="UP000014252">
    <property type="component" value="Unassembled WGS sequence"/>
</dbReference>
<dbReference type="AlphaFoldDB" id="A0A8E0MES0"/>
<evidence type="ECO:0000259" key="1">
    <source>
        <dbReference type="Pfam" id="PF18737"/>
    </source>
</evidence>
<accession>A0A8E0MES0</accession>
<comment type="caution">
    <text evidence="2">The sequence shown here is derived from an EMBL/GenBank/DDBJ whole genome shotgun (WGS) entry which is preliminary data.</text>
</comment>
<dbReference type="InterPro" id="IPR040788">
    <property type="entry name" value="HEPN_MAE_28990"/>
</dbReference>
<proteinExistence type="predicted"/>